<dbReference type="RefSeq" id="WP_264071031.1">
    <property type="nucleotide sequence ID" value="NZ_JACKTY010000047.1"/>
</dbReference>
<feature type="transmembrane region" description="Helical" evidence="1">
    <location>
        <begin position="86"/>
        <end position="107"/>
    </location>
</feature>
<proteinExistence type="predicted"/>
<evidence type="ECO:0000313" key="4">
    <source>
        <dbReference type="Proteomes" id="UP001526201"/>
    </source>
</evidence>
<keyword evidence="1" id="KW-1133">Transmembrane helix</keyword>
<dbReference type="EMBL" id="JACKTY010000047">
    <property type="protein sequence ID" value="MCV7229761.1"/>
    <property type="molecule type" value="Genomic_DNA"/>
</dbReference>
<evidence type="ECO:0000259" key="2">
    <source>
        <dbReference type="Pfam" id="PF05305"/>
    </source>
</evidence>
<keyword evidence="1" id="KW-0812">Transmembrane</keyword>
<gene>
    <name evidence="3" type="ORF">H7J73_27515</name>
</gene>
<dbReference type="Proteomes" id="UP001526201">
    <property type="component" value="Unassembled WGS sequence"/>
</dbReference>
<dbReference type="InterPro" id="IPR007969">
    <property type="entry name" value="DUF732"/>
</dbReference>
<organism evidence="3 4">
    <name type="scientific">Mycolicibacterium komossense</name>
    <dbReference type="NCBI Taxonomy" id="1779"/>
    <lineage>
        <taxon>Bacteria</taxon>
        <taxon>Bacillati</taxon>
        <taxon>Actinomycetota</taxon>
        <taxon>Actinomycetes</taxon>
        <taxon>Mycobacteriales</taxon>
        <taxon>Mycobacteriaceae</taxon>
        <taxon>Mycolicibacterium</taxon>
    </lineage>
</organism>
<keyword evidence="4" id="KW-1185">Reference proteome</keyword>
<sequence>MTCPHCGSDVGDTGVCSRCGNLRDTFTSTGWRPDPTARHEGRYYITGHPTSRVRSGRAKTTDPVGGRMLPGYIDVPSPDRNSVRSAWLGTGVATVVIVIVTAMVWALQLPGHRTAPTPDEHYLSSLHDSGLTDQFNSDANALAHGRQVCRQLDDGGPQQGLPADKIAVDALCPQYSDGFHILETTTVSGIFVLTDTKSDTYVHSISSDSTSCQGVDGYSDIGRDTQLIVKNGKGEVLTTTTLGNGRGTDVTCTFSFTFPITEGQDRYVVSVSHRGEFSYTFEQLQRNGVQIRLGN</sequence>
<evidence type="ECO:0000313" key="3">
    <source>
        <dbReference type="EMBL" id="MCV7229761.1"/>
    </source>
</evidence>
<name>A0ABT3CJR4_9MYCO</name>
<accession>A0ABT3CJR4</accession>
<protein>
    <submittedName>
        <fullName evidence="3">DUF732 domain-containing protein</fullName>
    </submittedName>
</protein>
<dbReference type="Pfam" id="PF05305">
    <property type="entry name" value="DUF732"/>
    <property type="match status" value="1"/>
</dbReference>
<feature type="domain" description="DUF732" evidence="2">
    <location>
        <begin position="119"/>
        <end position="157"/>
    </location>
</feature>
<reference evidence="3 4" key="1">
    <citation type="journal article" date="2022" name="BMC Genomics">
        <title>Comparative genome analysis of mycobacteria focusing on tRNA and non-coding RNA.</title>
        <authorList>
            <person name="Behra P.R.K."/>
            <person name="Pettersson B.M.F."/>
            <person name="Ramesh M."/>
            <person name="Das S."/>
            <person name="Dasgupta S."/>
            <person name="Kirsebom L.A."/>
        </authorList>
    </citation>
    <scope>NUCLEOTIDE SEQUENCE [LARGE SCALE GENOMIC DNA]</scope>
    <source>
        <strain evidence="3 4">DSM 44078</strain>
    </source>
</reference>
<keyword evidence="1" id="KW-0472">Membrane</keyword>
<evidence type="ECO:0000256" key="1">
    <source>
        <dbReference type="SAM" id="Phobius"/>
    </source>
</evidence>
<comment type="caution">
    <text evidence="3">The sequence shown here is derived from an EMBL/GenBank/DDBJ whole genome shotgun (WGS) entry which is preliminary data.</text>
</comment>